<keyword evidence="2" id="KW-1185">Reference proteome</keyword>
<dbReference type="STRING" id="1150112.SAMN04487893_10556"/>
<dbReference type="Pfam" id="PF13599">
    <property type="entry name" value="Pentapeptide_4"/>
    <property type="match status" value="2"/>
</dbReference>
<dbReference type="RefSeq" id="WP_090678545.1">
    <property type="nucleotide sequence ID" value="NZ_FORU01000005.1"/>
</dbReference>
<dbReference type="EMBL" id="FORU01000005">
    <property type="protein sequence ID" value="SFJ28876.1"/>
    <property type="molecule type" value="Genomic_DNA"/>
</dbReference>
<accession>A0A1I3Q6Y5</accession>
<gene>
    <name evidence="1" type="ORF">SAMN04487893_10556</name>
</gene>
<dbReference type="InterPro" id="IPR001646">
    <property type="entry name" value="5peptide_repeat"/>
</dbReference>
<dbReference type="PANTHER" id="PTHR42999">
    <property type="entry name" value="ANTIBIOTIC RESISTANCE PROTEIN MCBG"/>
    <property type="match status" value="1"/>
</dbReference>
<organism evidence="1 2">
    <name type="scientific">Myroides guanonis</name>
    <dbReference type="NCBI Taxonomy" id="1150112"/>
    <lineage>
        <taxon>Bacteria</taxon>
        <taxon>Pseudomonadati</taxon>
        <taxon>Bacteroidota</taxon>
        <taxon>Flavobacteriia</taxon>
        <taxon>Flavobacteriales</taxon>
        <taxon>Flavobacteriaceae</taxon>
        <taxon>Myroides</taxon>
    </lineage>
</organism>
<evidence type="ECO:0000313" key="1">
    <source>
        <dbReference type="EMBL" id="SFJ28876.1"/>
    </source>
</evidence>
<dbReference type="AlphaFoldDB" id="A0A1I3Q6Y5"/>
<evidence type="ECO:0000313" key="2">
    <source>
        <dbReference type="Proteomes" id="UP000243887"/>
    </source>
</evidence>
<name>A0A1I3Q6Y5_9FLAO</name>
<reference evidence="2" key="1">
    <citation type="submission" date="2016-10" db="EMBL/GenBank/DDBJ databases">
        <authorList>
            <person name="Varghese N."/>
            <person name="Submissions S."/>
        </authorList>
    </citation>
    <scope>NUCLEOTIDE SEQUENCE [LARGE SCALE GENOMIC DNA]</scope>
    <source>
        <strain evidence="2">DSM 26542</strain>
    </source>
</reference>
<dbReference type="Proteomes" id="UP000243887">
    <property type="component" value="Unassembled WGS sequence"/>
</dbReference>
<proteinExistence type="predicted"/>
<dbReference type="OrthoDB" id="67652at2"/>
<dbReference type="SUPFAM" id="SSF141571">
    <property type="entry name" value="Pentapeptide repeat-like"/>
    <property type="match status" value="1"/>
</dbReference>
<sequence length="190" mass="22237">MKMDFIFDKTYKNQHFDFTAIRFREFENCTFINCDFTSCDFLGTTFTDSNFTNCNFKDAPINYVALRNCTFEHSDFTSVNFAMVDQTIFEFQFTDCCLDFCQFYSLDLKRTTFSNCSMIGADFMETNLKEVMFDNCNLHQAVFLKANAEKADFYTSYNYNIDPDKTNIKHAVFSKSGLEGLLKKHLLILK</sequence>
<dbReference type="InterPro" id="IPR052949">
    <property type="entry name" value="PA_immunity-related"/>
</dbReference>
<dbReference type="PANTHER" id="PTHR42999:SF1">
    <property type="entry name" value="PENTAPEPTIDE REPEAT-CONTAINING PROTEIN"/>
    <property type="match status" value="1"/>
</dbReference>
<dbReference type="Gene3D" id="2.160.20.80">
    <property type="entry name" value="E3 ubiquitin-protein ligase SopA"/>
    <property type="match status" value="1"/>
</dbReference>
<protein>
    <submittedName>
        <fullName evidence="1">Uncharacterized protein YjbI, contains pentapeptide repeats</fullName>
    </submittedName>
</protein>